<organism evidence="2 3">
    <name type="scientific">Acidovorax temperans</name>
    <dbReference type="NCBI Taxonomy" id="80878"/>
    <lineage>
        <taxon>Bacteria</taxon>
        <taxon>Pseudomonadati</taxon>
        <taxon>Pseudomonadota</taxon>
        <taxon>Betaproteobacteria</taxon>
        <taxon>Burkholderiales</taxon>
        <taxon>Comamonadaceae</taxon>
        <taxon>Acidovorax</taxon>
    </lineage>
</organism>
<sequence>MTHKHQRSTAMLPLTPAKHAAESLPGYVMRVAETNGLHKPNWLALQPEHRAWMKFAHRVAMDSGALTALEQMMGLSTGTLTREQWRDLDSAAGHYVGLWDEAIPADALMLAGAQVCPLCLDDAQPFLHADWDFSLVTVCTRHGCQLIAECPSCGVPLSWDRARMVVCGRCAADLRRARTVHCGPEDVVVADFAAAVARFKFAGKVESLEPPESFFELGRLLCLGRDEFLDGRQQRHFSRLPLKRRYESAQILGSCIVGRTVMGEHVHRQLMGHISHICALLGESRARSRLFRLLGSNDFLNMPVRRYLAFAENDTEPMRASELFQGQPPRLFSSAMARDFVGCTKDEFELAIADGIVKRPSRGLAYDVDHLLDVQRRLRSLLSEKDIDDSFGVPGLCEWLLKLKILKSERRTNFPAAVFVENYDGILDRLVQASIQAEGVSVELVNLGDVLAVIDAETLAILIGQVLSRSVEAFRWKDPWGWRQMAIDVQSWNRLKPPECP</sequence>
<reference evidence="2 3" key="1">
    <citation type="submission" date="2014-12" db="EMBL/GenBank/DDBJ databases">
        <title>Isolation of bacteria from lake water.</title>
        <authorList>
            <person name="Sheng K.-Y."/>
            <person name="Chin P.-S."/>
            <person name="Chan K.-G."/>
            <person name="Tan G.S."/>
        </authorList>
    </citation>
    <scope>NUCLEOTIDE SEQUENCE [LARGE SCALE GENOMIC DNA]</scope>
    <source>
        <strain evidence="2 3">KY4</strain>
    </source>
</reference>
<evidence type="ECO:0000313" key="2">
    <source>
        <dbReference type="EMBL" id="KJA12354.1"/>
    </source>
</evidence>
<evidence type="ECO:0000259" key="1">
    <source>
        <dbReference type="Pfam" id="PF06527"/>
    </source>
</evidence>
<dbReference type="OrthoDB" id="9036115at2"/>
<dbReference type="PATRIC" id="fig|80878.5.peg.849"/>
<accession>A0A0D7KE77</accession>
<dbReference type="InterPro" id="IPR009492">
    <property type="entry name" value="TniQ"/>
</dbReference>
<gene>
    <name evidence="2" type="ORF">RP29_00350</name>
</gene>
<evidence type="ECO:0000313" key="3">
    <source>
        <dbReference type="Proteomes" id="UP000032566"/>
    </source>
</evidence>
<comment type="caution">
    <text evidence="2">The sequence shown here is derived from an EMBL/GenBank/DDBJ whole genome shotgun (WGS) entry which is preliminary data.</text>
</comment>
<name>A0A0D7KE77_9BURK</name>
<keyword evidence="3" id="KW-1185">Reference proteome</keyword>
<dbReference type="Pfam" id="PF06527">
    <property type="entry name" value="TniQ"/>
    <property type="match status" value="1"/>
</dbReference>
<dbReference type="STRING" id="80878.RP29_00350"/>
<dbReference type="EMBL" id="JXYQ01000002">
    <property type="protein sequence ID" value="KJA12354.1"/>
    <property type="molecule type" value="Genomic_DNA"/>
</dbReference>
<dbReference type="AlphaFoldDB" id="A0A0D7KE77"/>
<dbReference type="Proteomes" id="UP000032566">
    <property type="component" value="Unassembled WGS sequence"/>
</dbReference>
<proteinExistence type="predicted"/>
<feature type="domain" description="TniQ" evidence="1">
    <location>
        <begin position="13"/>
        <end position="146"/>
    </location>
</feature>
<protein>
    <recommendedName>
        <fullName evidence="1">TniQ domain-containing protein</fullName>
    </recommendedName>
</protein>